<dbReference type="EMBL" id="QJTE01000002">
    <property type="protein sequence ID" value="PYE84332.1"/>
    <property type="molecule type" value="Genomic_DNA"/>
</dbReference>
<evidence type="ECO:0000259" key="3">
    <source>
        <dbReference type="Pfam" id="PF13505"/>
    </source>
</evidence>
<sequence>MRLSLCLPFLALIATPAAAEIELGVYGGAQSAPHSEVEISDDSVIGDTSFTAGWDGNSFEAPPYYGVRGTWWRSESLGFGLDFTHQKIYADDETLAESGLDRLEFTDGLNVLTANVWYRWPEAAAGLTPYVGGGLGVAVPHVEVETEGSSTGEYQITGPAAAVVAGASWSLNSRWSVFGEYKGTYSQNEAELDTGGTLDTDVVTNAVNLGVSFNF</sequence>
<dbReference type="InterPro" id="IPR011250">
    <property type="entry name" value="OMP/PagP_B-barrel"/>
</dbReference>
<keyword evidence="1 2" id="KW-0732">Signal</keyword>
<organism evidence="4 5">
    <name type="scientific">Pseudoroseicyclus aestuarii</name>
    <dbReference type="NCBI Taxonomy" id="1795041"/>
    <lineage>
        <taxon>Bacteria</taxon>
        <taxon>Pseudomonadati</taxon>
        <taxon>Pseudomonadota</taxon>
        <taxon>Alphaproteobacteria</taxon>
        <taxon>Rhodobacterales</taxon>
        <taxon>Paracoccaceae</taxon>
        <taxon>Pseudoroseicyclus</taxon>
    </lineage>
</organism>
<dbReference type="InterPro" id="IPR027385">
    <property type="entry name" value="Beta-barrel_OMP"/>
</dbReference>
<evidence type="ECO:0000313" key="4">
    <source>
        <dbReference type="EMBL" id="PYE84332.1"/>
    </source>
</evidence>
<dbReference type="OrthoDB" id="9810784at2"/>
<comment type="caution">
    <text evidence="4">The sequence shown here is derived from an EMBL/GenBank/DDBJ whole genome shotgun (WGS) entry which is preliminary data.</text>
</comment>
<feature type="domain" description="Outer membrane protein beta-barrel" evidence="3">
    <location>
        <begin position="5"/>
        <end position="215"/>
    </location>
</feature>
<evidence type="ECO:0000256" key="1">
    <source>
        <dbReference type="ARBA" id="ARBA00022729"/>
    </source>
</evidence>
<dbReference type="AlphaFoldDB" id="A0A318SS09"/>
<gene>
    <name evidence="4" type="ORF">DFP88_102130</name>
</gene>
<evidence type="ECO:0000256" key="2">
    <source>
        <dbReference type="SAM" id="SignalP"/>
    </source>
</evidence>
<feature type="chain" id="PRO_5016255578" evidence="2">
    <location>
        <begin position="20"/>
        <end position="215"/>
    </location>
</feature>
<dbReference type="RefSeq" id="WP_110813439.1">
    <property type="nucleotide sequence ID" value="NZ_QJTE01000002.1"/>
</dbReference>
<accession>A0A318SS09</accession>
<feature type="signal peptide" evidence="2">
    <location>
        <begin position="1"/>
        <end position="19"/>
    </location>
</feature>
<dbReference type="Proteomes" id="UP000248311">
    <property type="component" value="Unassembled WGS sequence"/>
</dbReference>
<keyword evidence="5" id="KW-1185">Reference proteome</keyword>
<evidence type="ECO:0000313" key="5">
    <source>
        <dbReference type="Proteomes" id="UP000248311"/>
    </source>
</evidence>
<reference evidence="4 5" key="1">
    <citation type="submission" date="2018-06" db="EMBL/GenBank/DDBJ databases">
        <title>Genomic Encyclopedia of Type Strains, Phase III (KMG-III): the genomes of soil and plant-associated and newly described type strains.</title>
        <authorList>
            <person name="Whitman W."/>
        </authorList>
    </citation>
    <scope>NUCLEOTIDE SEQUENCE [LARGE SCALE GENOMIC DNA]</scope>
    <source>
        <strain evidence="4 5">CECT 9025</strain>
    </source>
</reference>
<protein>
    <submittedName>
        <fullName evidence="4">Lipid A oxidase</fullName>
    </submittedName>
</protein>
<dbReference type="SUPFAM" id="SSF56925">
    <property type="entry name" value="OMPA-like"/>
    <property type="match status" value="1"/>
</dbReference>
<dbReference type="Gene3D" id="2.40.160.20">
    <property type="match status" value="1"/>
</dbReference>
<dbReference type="Pfam" id="PF13505">
    <property type="entry name" value="OMP_b-brl"/>
    <property type="match status" value="1"/>
</dbReference>
<name>A0A318SS09_9RHOB</name>
<proteinExistence type="predicted"/>